<dbReference type="Gene3D" id="2.70.98.10">
    <property type="match status" value="1"/>
</dbReference>
<dbReference type="Proteomes" id="UP001226389">
    <property type="component" value="Unassembled WGS sequence"/>
</dbReference>
<dbReference type="GO" id="GO:0004034">
    <property type="term" value="F:aldose 1-epimerase activity"/>
    <property type="evidence" value="ECO:0007669"/>
    <property type="project" value="UniProtKB-EC"/>
</dbReference>
<dbReference type="InterPro" id="IPR014718">
    <property type="entry name" value="GH-type_carb-bd"/>
</dbReference>
<accession>A0ABT9UFE7</accession>
<evidence type="ECO:0000313" key="1">
    <source>
        <dbReference type="EMBL" id="MDQ0118369.1"/>
    </source>
</evidence>
<organism evidence="1 2">
    <name type="scientific">Pseudarthrobacter defluvii</name>
    <dbReference type="NCBI Taxonomy" id="410837"/>
    <lineage>
        <taxon>Bacteria</taxon>
        <taxon>Bacillati</taxon>
        <taxon>Actinomycetota</taxon>
        <taxon>Actinomycetes</taxon>
        <taxon>Micrococcales</taxon>
        <taxon>Micrococcaceae</taxon>
        <taxon>Pseudarthrobacter</taxon>
    </lineage>
</organism>
<dbReference type="PANTHER" id="PTHR10091:SF0">
    <property type="entry name" value="GALACTOSE MUTAROTASE"/>
    <property type="match status" value="1"/>
</dbReference>
<reference evidence="1 2" key="1">
    <citation type="submission" date="2023-07" db="EMBL/GenBank/DDBJ databases">
        <title>Sorghum-associated microbial communities from plants grown in Nebraska, USA.</title>
        <authorList>
            <person name="Schachtman D."/>
        </authorList>
    </citation>
    <scope>NUCLEOTIDE SEQUENCE [LARGE SCALE GENOMIC DNA]</scope>
    <source>
        <strain evidence="1 2">DS994</strain>
    </source>
</reference>
<dbReference type="InterPro" id="IPR008183">
    <property type="entry name" value="Aldose_1/G6P_1-epimerase"/>
</dbReference>
<dbReference type="EC" id="5.1.3.3" evidence="1"/>
<keyword evidence="2" id="KW-1185">Reference proteome</keyword>
<dbReference type="CDD" id="cd09022">
    <property type="entry name" value="Aldose_epim_Ec_YihR"/>
    <property type="match status" value="1"/>
</dbReference>
<gene>
    <name evidence="1" type="ORF">J2T22_001547</name>
</gene>
<sequence length="305" mass="32917">MDALDAPVSEYAIRSGSYTATVSATGATLLNLQFGERDLVLPSRTGHPTPDYRGIIAAPWPNRIADGHYTFEGNALELPRNEQARGNALHGLVFDKAWEPVLHEDTTVILETTVSASKGYPFSLQLTAEYRLTPEGLSITLAARNTGTSAAPYGACPHPYLVAGPSPLDQWILQLGAERFLAVTADRLLPTGECDVHGHAFDYRDPRPIGSTAMDHAFTGLAFDDSGRAGLTLWDPTGVGVGMSWDRSCPWLQLHTADRTPPLPTRLGLAVEPMSCPPDAFNSGKDLIRLLAGEEHRLSCSIFAL</sequence>
<dbReference type="InterPro" id="IPR037480">
    <property type="entry name" value="YihR-like"/>
</dbReference>
<dbReference type="EMBL" id="JAUSSY010000005">
    <property type="protein sequence ID" value="MDQ0118369.1"/>
    <property type="molecule type" value="Genomic_DNA"/>
</dbReference>
<evidence type="ECO:0000313" key="2">
    <source>
        <dbReference type="Proteomes" id="UP001226389"/>
    </source>
</evidence>
<proteinExistence type="predicted"/>
<dbReference type="InterPro" id="IPR011013">
    <property type="entry name" value="Gal_mutarotase_sf_dom"/>
</dbReference>
<dbReference type="PANTHER" id="PTHR10091">
    <property type="entry name" value="ALDOSE-1-EPIMERASE"/>
    <property type="match status" value="1"/>
</dbReference>
<dbReference type="RefSeq" id="WP_307489335.1">
    <property type="nucleotide sequence ID" value="NZ_JAUSSY010000005.1"/>
</dbReference>
<name>A0ABT9UFE7_9MICC</name>
<keyword evidence="1" id="KW-0413">Isomerase</keyword>
<comment type="caution">
    <text evidence="1">The sequence shown here is derived from an EMBL/GenBank/DDBJ whole genome shotgun (WGS) entry which is preliminary data.</text>
</comment>
<dbReference type="SUPFAM" id="SSF74650">
    <property type="entry name" value="Galactose mutarotase-like"/>
    <property type="match status" value="1"/>
</dbReference>
<dbReference type="Pfam" id="PF01263">
    <property type="entry name" value="Aldose_epim"/>
    <property type="match status" value="1"/>
</dbReference>
<protein>
    <submittedName>
        <fullName evidence="1">Aldose 1-epimerase</fullName>
        <ecNumber evidence="1">5.1.3.3</ecNumber>
    </submittedName>
</protein>